<evidence type="ECO:0000313" key="2">
    <source>
        <dbReference type="EMBL" id="KAF4688174.1"/>
    </source>
</evidence>
<evidence type="ECO:0000256" key="1">
    <source>
        <dbReference type="SAM" id="SignalP"/>
    </source>
</evidence>
<feature type="signal peptide" evidence="1">
    <location>
        <begin position="1"/>
        <end position="18"/>
    </location>
</feature>
<evidence type="ECO:0008006" key="4">
    <source>
        <dbReference type="Google" id="ProtNLM"/>
    </source>
</evidence>
<feature type="chain" id="PRO_5029608393" description="Phytase-like domain-containing protein" evidence="1">
    <location>
        <begin position="19"/>
        <end position="381"/>
    </location>
</feature>
<dbReference type="Proteomes" id="UP000541610">
    <property type="component" value="Unassembled WGS sequence"/>
</dbReference>
<gene>
    <name evidence="2" type="ORF">FOZ60_003122</name>
</gene>
<organism evidence="2 3">
    <name type="scientific">Perkinsus olseni</name>
    <name type="common">Perkinsus atlanticus</name>
    <dbReference type="NCBI Taxonomy" id="32597"/>
    <lineage>
        <taxon>Eukaryota</taxon>
        <taxon>Sar</taxon>
        <taxon>Alveolata</taxon>
        <taxon>Perkinsozoa</taxon>
        <taxon>Perkinsea</taxon>
        <taxon>Perkinsida</taxon>
        <taxon>Perkinsidae</taxon>
        <taxon>Perkinsus</taxon>
    </lineage>
</organism>
<keyword evidence="1" id="KW-0732">Signal</keyword>
<dbReference type="AlphaFoldDB" id="A0A7J6NWE0"/>
<accession>A0A7J6NWE0</accession>
<dbReference type="EMBL" id="JABANP010000160">
    <property type="protein sequence ID" value="KAF4688174.1"/>
    <property type="molecule type" value="Genomic_DNA"/>
</dbReference>
<sequence length="381" mass="42672">MSVHSTFFLAVVPIIATGLSTVVQLRQTSLPFWNGNTEHTIVSSKGTLKHVQTLQLDSLGVPFALVDPAAFYNTHSRITQFGKFSSIIVKEDGSELLATTENGLFISLELHPTVGDKYEVPEAVIYPMYDTQRRLIEFDRSPGSYPPPRVGLTSEGPYQGGGKGELIVTCPNREKALRFPDGVESRPSSRHGVSEFVAECPEGEPPEAILKLAPHQRIYQLSLLAFCGQPTYNISIPRLDPTAYVYLGLAYDQGYARRFYIEATYEFRPTDMAALSNGDVMILFRKHFHDAMRIGYVTHEELTSAITFGRTLSPRIIADIRQRDGYTIGSQVGLAIREDPNNGRIFVYTVNDNRYTGIAKNTLLSTFEWIPREYNEESFLT</sequence>
<reference evidence="2 3" key="1">
    <citation type="submission" date="2020-04" db="EMBL/GenBank/DDBJ databases">
        <title>Perkinsus olseni comparative genomics.</title>
        <authorList>
            <person name="Bogema D.R."/>
        </authorList>
    </citation>
    <scope>NUCLEOTIDE SEQUENCE [LARGE SCALE GENOMIC DNA]</scope>
    <source>
        <strain evidence="2">00978-12</strain>
    </source>
</reference>
<protein>
    <recommendedName>
        <fullName evidence="4">Phytase-like domain-containing protein</fullName>
    </recommendedName>
</protein>
<evidence type="ECO:0000313" key="3">
    <source>
        <dbReference type="Proteomes" id="UP000541610"/>
    </source>
</evidence>
<comment type="caution">
    <text evidence="2">The sequence shown here is derived from an EMBL/GenBank/DDBJ whole genome shotgun (WGS) entry which is preliminary data.</text>
</comment>
<name>A0A7J6NWE0_PEROL</name>
<proteinExistence type="predicted"/>